<dbReference type="EMBL" id="MU274916">
    <property type="protein sequence ID" value="KAI0087771.1"/>
    <property type="molecule type" value="Genomic_DNA"/>
</dbReference>
<organism evidence="1 2">
    <name type="scientific">Irpex rosettiformis</name>
    <dbReference type="NCBI Taxonomy" id="378272"/>
    <lineage>
        <taxon>Eukaryota</taxon>
        <taxon>Fungi</taxon>
        <taxon>Dikarya</taxon>
        <taxon>Basidiomycota</taxon>
        <taxon>Agaricomycotina</taxon>
        <taxon>Agaricomycetes</taxon>
        <taxon>Polyporales</taxon>
        <taxon>Irpicaceae</taxon>
        <taxon>Irpex</taxon>
    </lineage>
</organism>
<evidence type="ECO:0000313" key="2">
    <source>
        <dbReference type="Proteomes" id="UP001055072"/>
    </source>
</evidence>
<dbReference type="Proteomes" id="UP001055072">
    <property type="component" value="Unassembled WGS sequence"/>
</dbReference>
<keyword evidence="2" id="KW-1185">Reference proteome</keyword>
<proteinExistence type="predicted"/>
<reference evidence="1" key="1">
    <citation type="journal article" date="2021" name="Environ. Microbiol.">
        <title>Gene family expansions and transcriptome signatures uncover fungal adaptations to wood decay.</title>
        <authorList>
            <person name="Hage H."/>
            <person name="Miyauchi S."/>
            <person name="Viragh M."/>
            <person name="Drula E."/>
            <person name="Min B."/>
            <person name="Chaduli D."/>
            <person name="Navarro D."/>
            <person name="Favel A."/>
            <person name="Norest M."/>
            <person name="Lesage-Meessen L."/>
            <person name="Balint B."/>
            <person name="Merenyi Z."/>
            <person name="de Eugenio L."/>
            <person name="Morin E."/>
            <person name="Martinez A.T."/>
            <person name="Baldrian P."/>
            <person name="Stursova M."/>
            <person name="Martinez M.J."/>
            <person name="Novotny C."/>
            <person name="Magnuson J.K."/>
            <person name="Spatafora J.W."/>
            <person name="Maurice S."/>
            <person name="Pangilinan J."/>
            <person name="Andreopoulos W."/>
            <person name="LaButti K."/>
            <person name="Hundley H."/>
            <person name="Na H."/>
            <person name="Kuo A."/>
            <person name="Barry K."/>
            <person name="Lipzen A."/>
            <person name="Henrissat B."/>
            <person name="Riley R."/>
            <person name="Ahrendt S."/>
            <person name="Nagy L.G."/>
            <person name="Grigoriev I.V."/>
            <person name="Martin F."/>
            <person name="Rosso M.N."/>
        </authorList>
    </citation>
    <scope>NUCLEOTIDE SEQUENCE</scope>
    <source>
        <strain evidence="1">CBS 384.51</strain>
    </source>
</reference>
<evidence type="ECO:0000313" key="1">
    <source>
        <dbReference type="EMBL" id="KAI0087771.1"/>
    </source>
</evidence>
<comment type="caution">
    <text evidence="1">The sequence shown here is derived from an EMBL/GenBank/DDBJ whole genome shotgun (WGS) entry which is preliminary data.</text>
</comment>
<accession>A0ACB8U0F8</accession>
<sequence>MHSLWANRLPIFLWIWALERFVSVQVRRILAILRIAHTAPKQTSIANSPGQWCPPERLLTKHRTALSRFRRVRRSTRHSTFDTRRSRNTLDATTITAGLTSCVARTTSTCTRASPSSRIPP</sequence>
<gene>
    <name evidence="1" type="ORF">BDY19DRAFT_222695</name>
</gene>
<protein>
    <submittedName>
        <fullName evidence="1">Uncharacterized protein</fullName>
    </submittedName>
</protein>
<name>A0ACB8U0F8_9APHY</name>